<dbReference type="InterPro" id="IPR035965">
    <property type="entry name" value="PAS-like_dom_sf"/>
</dbReference>
<sequence>MKDTGKKTESEFLRKKAEELLKTSHPDMEGTNLDAKTLKLIHELEVHQIELELQNDELIRAKIDAQNAADKYIELYDFAPSGYFTLSQEGIILEVNLFGSQMIGKERSRLRKTPFGIYVSESSKPIFRQFLSNVFKSEAKEVCELTFSSFGKAPVFAYVTGILTESGEECILTVVDITEQKKMESSIQDLSLIATHTDNLVLITDVYGQIEYVNKAFEKLTEFSLEEIKGRKPGSFLQGPETDPEHIAAMRKGIQELKPFTQEILNYSKSGKKYWLSVTIDPIFDSQGVLLKFIGVEWDITPQKSLEKSLKEALESERYFLSQIMKTNVSAVLEVNANGRIIFANKAVENLFGLSADKVISRTINDPKWKITDPQGKPVSDDQLPFSLVMKTGKPVNNICQSIEGPDGQKKTLLINAAPLSFEDGKPNSVVLSFSDVTKEIETRHALEGIKSKLESILNEMADVVWSLSLIDYQMLFASPSIEKLYGITQDEFQKDNSYWKKSIHPDDKSVVDEIYQELETVGSFEKEYRIIAKNKEIKWVLNRGKVIADTEGKPIRLDGYLTDITEKKKKEEEINSYLQITKEQNERLKNFAHIVSHNLRTHSANIIGLLDVLKFQHPEFSENQLFSMLFLASENLGETLHNLAQVVGMGSSKENLITINLSRVIESAVTNVYSIAKEANVAIENQVKPDTEIMGLPAYMDSVILNFLTNGIKYKAENRQSYVKLSAKTQNGYLVLSIEDNGLGINLEKYGSKLFGMYKTFHNHPDARGIGLFITKNQVETMGGKIEVESQVGVGTTFKIFFKQKVKSNGENQQN</sequence>
<feature type="domain" description="PAS" evidence="7">
    <location>
        <begin position="450"/>
        <end position="523"/>
    </location>
</feature>
<dbReference type="SUPFAM" id="SSF55785">
    <property type="entry name" value="PYP-like sensor domain (PAS domain)"/>
    <property type="match status" value="4"/>
</dbReference>
<keyword evidence="5" id="KW-0418">Kinase</keyword>
<dbReference type="PANTHER" id="PTHR43304">
    <property type="entry name" value="PHYTOCHROME-LIKE PROTEIN CPH1"/>
    <property type="match status" value="1"/>
</dbReference>
<dbReference type="InterPro" id="IPR003594">
    <property type="entry name" value="HATPase_dom"/>
</dbReference>
<dbReference type="NCBIfam" id="TIGR00229">
    <property type="entry name" value="sensory_box"/>
    <property type="match status" value="3"/>
</dbReference>
<dbReference type="SMART" id="SM00091">
    <property type="entry name" value="PAS"/>
    <property type="match status" value="4"/>
</dbReference>
<dbReference type="InterPro" id="IPR036890">
    <property type="entry name" value="HATPase_C_sf"/>
</dbReference>
<dbReference type="Proteomes" id="UP000199663">
    <property type="component" value="Unassembled WGS sequence"/>
</dbReference>
<dbReference type="Pfam" id="PF13426">
    <property type="entry name" value="PAS_9"/>
    <property type="match status" value="2"/>
</dbReference>
<feature type="domain" description="Histidine kinase" evidence="6">
    <location>
        <begin position="595"/>
        <end position="807"/>
    </location>
</feature>
<feature type="domain" description="PAC" evidence="8">
    <location>
        <begin position="258"/>
        <end position="312"/>
    </location>
</feature>
<dbReference type="EC" id="2.7.13.3" evidence="2"/>
<dbReference type="SUPFAM" id="SSF55874">
    <property type="entry name" value="ATPase domain of HSP90 chaperone/DNA topoisomerase II/histidine kinase"/>
    <property type="match status" value="1"/>
</dbReference>
<gene>
    <name evidence="9" type="ORF">SAMN05444412_11848</name>
</gene>
<dbReference type="Gene3D" id="3.30.450.20">
    <property type="entry name" value="PAS domain"/>
    <property type="match status" value="4"/>
</dbReference>
<dbReference type="PANTHER" id="PTHR43304:SF1">
    <property type="entry name" value="PAC DOMAIN-CONTAINING PROTEIN"/>
    <property type="match status" value="1"/>
</dbReference>
<evidence type="ECO:0000313" key="10">
    <source>
        <dbReference type="Proteomes" id="UP000199663"/>
    </source>
</evidence>
<dbReference type="InterPro" id="IPR013655">
    <property type="entry name" value="PAS_fold_3"/>
</dbReference>
<dbReference type="InterPro" id="IPR004358">
    <property type="entry name" value="Sig_transdc_His_kin-like_C"/>
</dbReference>
<dbReference type="EMBL" id="FNQC01000018">
    <property type="protein sequence ID" value="SDZ50429.1"/>
    <property type="molecule type" value="Genomic_DNA"/>
</dbReference>
<reference evidence="9 10" key="1">
    <citation type="submission" date="2016-10" db="EMBL/GenBank/DDBJ databases">
        <authorList>
            <person name="Varghese N."/>
            <person name="Submissions S."/>
        </authorList>
    </citation>
    <scope>NUCLEOTIDE SEQUENCE [LARGE SCALE GENOMIC DNA]</scope>
    <source>
        <strain evidence="9 10">DSM 17997</strain>
    </source>
</reference>
<evidence type="ECO:0000259" key="6">
    <source>
        <dbReference type="PROSITE" id="PS50109"/>
    </source>
</evidence>
<dbReference type="SMART" id="SM00387">
    <property type="entry name" value="HATPase_c"/>
    <property type="match status" value="1"/>
</dbReference>
<dbReference type="PROSITE" id="PS50109">
    <property type="entry name" value="HIS_KIN"/>
    <property type="match status" value="1"/>
</dbReference>
<dbReference type="PRINTS" id="PR00344">
    <property type="entry name" value="BCTRLSENSOR"/>
</dbReference>
<proteinExistence type="predicted"/>
<evidence type="ECO:0000256" key="3">
    <source>
        <dbReference type="ARBA" id="ARBA00022553"/>
    </source>
</evidence>
<dbReference type="Gene3D" id="3.30.565.10">
    <property type="entry name" value="Histidine kinase-like ATPase, C-terminal domain"/>
    <property type="match status" value="1"/>
</dbReference>
<dbReference type="InterPro" id="IPR000700">
    <property type="entry name" value="PAS-assoc_C"/>
</dbReference>
<evidence type="ECO:0000256" key="4">
    <source>
        <dbReference type="ARBA" id="ARBA00022679"/>
    </source>
</evidence>
<dbReference type="InterPro" id="IPR000014">
    <property type="entry name" value="PAS"/>
</dbReference>
<protein>
    <recommendedName>
        <fullName evidence="2">histidine kinase</fullName>
        <ecNumber evidence="2">2.7.13.3</ecNumber>
    </recommendedName>
</protein>
<dbReference type="InterPro" id="IPR052162">
    <property type="entry name" value="Sensor_kinase/Photoreceptor"/>
</dbReference>
<evidence type="ECO:0000256" key="5">
    <source>
        <dbReference type="ARBA" id="ARBA00022777"/>
    </source>
</evidence>
<feature type="domain" description="PAS" evidence="7">
    <location>
        <begin position="317"/>
        <end position="393"/>
    </location>
</feature>
<dbReference type="PROSITE" id="PS50113">
    <property type="entry name" value="PAC"/>
    <property type="match status" value="2"/>
</dbReference>
<keyword evidence="3" id="KW-0597">Phosphoprotein</keyword>
<comment type="caution">
    <text evidence="9">The sequence shown here is derived from an EMBL/GenBank/DDBJ whole genome shotgun (WGS) entry which is preliminary data.</text>
</comment>
<dbReference type="Pfam" id="PF00989">
    <property type="entry name" value="PAS"/>
    <property type="match status" value="1"/>
</dbReference>
<accession>A0A1H3TM64</accession>
<evidence type="ECO:0000256" key="1">
    <source>
        <dbReference type="ARBA" id="ARBA00000085"/>
    </source>
</evidence>
<keyword evidence="4" id="KW-0808">Transferase</keyword>
<dbReference type="InterPro" id="IPR005467">
    <property type="entry name" value="His_kinase_dom"/>
</dbReference>
<keyword evidence="10" id="KW-1185">Reference proteome</keyword>
<evidence type="ECO:0000256" key="2">
    <source>
        <dbReference type="ARBA" id="ARBA00012438"/>
    </source>
</evidence>
<comment type="catalytic activity">
    <reaction evidence="1">
        <text>ATP + protein L-histidine = ADP + protein N-phospho-L-histidine.</text>
        <dbReference type="EC" id="2.7.13.3"/>
    </reaction>
</comment>
<organism evidence="9 10">
    <name type="scientific">Rhodonellum ikkaensis</name>
    <dbReference type="NCBI Taxonomy" id="336829"/>
    <lineage>
        <taxon>Bacteria</taxon>
        <taxon>Pseudomonadati</taxon>
        <taxon>Bacteroidota</taxon>
        <taxon>Cytophagia</taxon>
        <taxon>Cytophagales</taxon>
        <taxon>Cytophagaceae</taxon>
        <taxon>Rhodonellum</taxon>
    </lineage>
</organism>
<dbReference type="RefSeq" id="WP_019600058.1">
    <property type="nucleotide sequence ID" value="NZ_FNQC01000018.1"/>
</dbReference>
<dbReference type="PROSITE" id="PS50112">
    <property type="entry name" value="PAS"/>
    <property type="match status" value="3"/>
</dbReference>
<dbReference type="SMART" id="SM00086">
    <property type="entry name" value="PAC"/>
    <property type="match status" value="3"/>
</dbReference>
<feature type="domain" description="PAC" evidence="8">
    <location>
        <begin position="525"/>
        <end position="577"/>
    </location>
</feature>
<dbReference type="CDD" id="cd00130">
    <property type="entry name" value="PAS"/>
    <property type="match status" value="3"/>
</dbReference>
<feature type="domain" description="PAS" evidence="7">
    <location>
        <begin position="186"/>
        <end position="257"/>
    </location>
</feature>
<evidence type="ECO:0000313" key="9">
    <source>
        <dbReference type="EMBL" id="SDZ50429.1"/>
    </source>
</evidence>
<name>A0A1H3TM64_9BACT</name>
<evidence type="ECO:0000259" key="8">
    <source>
        <dbReference type="PROSITE" id="PS50113"/>
    </source>
</evidence>
<dbReference type="InterPro" id="IPR001610">
    <property type="entry name" value="PAC"/>
</dbReference>
<dbReference type="Pfam" id="PF02518">
    <property type="entry name" value="HATPase_c"/>
    <property type="match status" value="1"/>
</dbReference>
<dbReference type="InterPro" id="IPR013767">
    <property type="entry name" value="PAS_fold"/>
</dbReference>
<evidence type="ECO:0000259" key="7">
    <source>
        <dbReference type="PROSITE" id="PS50112"/>
    </source>
</evidence>
<dbReference type="Pfam" id="PF08447">
    <property type="entry name" value="PAS_3"/>
    <property type="match status" value="1"/>
</dbReference>